<reference evidence="1" key="1">
    <citation type="journal article" date="2014" name="Int. J. Syst. Evol. Microbiol.">
        <title>Complete genome sequence of Corynebacterium casei LMG S-19264T (=DSM 44701T), isolated from a smear-ripened cheese.</title>
        <authorList>
            <consortium name="US DOE Joint Genome Institute (JGI-PGF)"/>
            <person name="Walter F."/>
            <person name="Albersmeier A."/>
            <person name="Kalinowski J."/>
            <person name="Ruckert C."/>
        </authorList>
    </citation>
    <scope>NUCLEOTIDE SEQUENCE</scope>
    <source>
        <strain evidence="1">NBRC 101628</strain>
    </source>
</reference>
<organism evidence="1 2">
    <name type="scientific">Paraferrimonas sedimenticola</name>
    <dbReference type="NCBI Taxonomy" id="375674"/>
    <lineage>
        <taxon>Bacteria</taxon>
        <taxon>Pseudomonadati</taxon>
        <taxon>Pseudomonadota</taxon>
        <taxon>Gammaproteobacteria</taxon>
        <taxon>Alteromonadales</taxon>
        <taxon>Ferrimonadaceae</taxon>
        <taxon>Paraferrimonas</taxon>
    </lineage>
</organism>
<dbReference type="EMBL" id="BSNC01000004">
    <property type="protein sequence ID" value="GLP96152.1"/>
    <property type="molecule type" value="Genomic_DNA"/>
</dbReference>
<accession>A0AA37RWR8</accession>
<gene>
    <name evidence="1" type="ORF">GCM10007895_14580</name>
</gene>
<reference evidence="1" key="2">
    <citation type="submission" date="2023-01" db="EMBL/GenBank/DDBJ databases">
        <title>Draft genome sequence of Paraferrimonas sedimenticola strain NBRC 101628.</title>
        <authorList>
            <person name="Sun Q."/>
            <person name="Mori K."/>
        </authorList>
    </citation>
    <scope>NUCLEOTIDE SEQUENCE</scope>
    <source>
        <strain evidence="1">NBRC 101628</strain>
    </source>
</reference>
<evidence type="ECO:0000313" key="1">
    <source>
        <dbReference type="EMBL" id="GLP96152.1"/>
    </source>
</evidence>
<sequence>MKQHNPLSDEYGKLSTYAKWIGVHNANEWRQYHLANGYPNWVPKDPEIHFKDSGLWSDWEHFLDARH</sequence>
<protein>
    <submittedName>
        <fullName evidence="1">Uncharacterized protein</fullName>
    </submittedName>
</protein>
<evidence type="ECO:0000313" key="2">
    <source>
        <dbReference type="Proteomes" id="UP001161422"/>
    </source>
</evidence>
<proteinExistence type="predicted"/>
<dbReference type="Proteomes" id="UP001161422">
    <property type="component" value="Unassembled WGS sequence"/>
</dbReference>
<keyword evidence="2" id="KW-1185">Reference proteome</keyword>
<comment type="caution">
    <text evidence="1">The sequence shown here is derived from an EMBL/GenBank/DDBJ whole genome shotgun (WGS) entry which is preliminary data.</text>
</comment>
<name>A0AA37RWR8_9GAMM</name>
<dbReference type="RefSeq" id="WP_141237362.1">
    <property type="nucleotide sequence ID" value="NZ_BSNC01000004.1"/>
</dbReference>
<dbReference type="AlphaFoldDB" id="A0AA37RWR8"/>